<feature type="domain" description="Superoxide dismutase copper/zinc binding" evidence="5">
    <location>
        <begin position="65"/>
        <end position="178"/>
    </location>
</feature>
<keyword evidence="3" id="KW-0479">Metal-binding</keyword>
<protein>
    <recommendedName>
        <fullName evidence="3">Superoxide dismutase [Cu-Zn]</fullName>
        <ecNumber evidence="3">1.15.1.1</ecNumber>
    </recommendedName>
</protein>
<keyword evidence="3" id="KW-0560">Oxidoreductase</keyword>
<keyword evidence="3" id="KW-0862">Zinc</keyword>
<comment type="cofactor">
    <cofactor evidence="3">
        <name>Zn(2+)</name>
        <dbReference type="ChEBI" id="CHEBI:29105"/>
    </cofactor>
    <text evidence="3">Binds 1 zinc ion per subunit.</text>
</comment>
<keyword evidence="3" id="KW-0186">Copper</keyword>
<dbReference type="PROSITE" id="PS00332">
    <property type="entry name" value="SOD_CU_ZN_2"/>
    <property type="match status" value="1"/>
</dbReference>
<dbReference type="RefSeq" id="WP_311707419.1">
    <property type="nucleotide sequence ID" value="NZ_JAVREL010000019.1"/>
</dbReference>
<organism evidence="6 7">
    <name type="scientific">Streptomyces litchfieldiae</name>
    <dbReference type="NCBI Taxonomy" id="3075543"/>
    <lineage>
        <taxon>Bacteria</taxon>
        <taxon>Bacillati</taxon>
        <taxon>Actinomycetota</taxon>
        <taxon>Actinomycetes</taxon>
        <taxon>Kitasatosporales</taxon>
        <taxon>Streptomycetaceae</taxon>
        <taxon>Streptomyces</taxon>
    </lineage>
</organism>
<keyword evidence="4" id="KW-0732">Signal</keyword>
<name>A0ABU2N0K7_9ACTN</name>
<dbReference type="Gene3D" id="2.60.40.200">
    <property type="entry name" value="Superoxide dismutase, copper/zinc binding domain"/>
    <property type="match status" value="1"/>
</dbReference>
<dbReference type="SUPFAM" id="SSF49329">
    <property type="entry name" value="Cu,Zn superoxide dismutase-like"/>
    <property type="match status" value="1"/>
</dbReference>
<dbReference type="Pfam" id="PF00080">
    <property type="entry name" value="Sod_Cu"/>
    <property type="match status" value="1"/>
</dbReference>
<sequence length="189" mass="18987">MKTLATGAAALAAVLGLAGTAAAGDAQGRSWLWEAGVFTPVGAAAATPEAVSYNEELVPAGAPIVVTQRVGGDGMTVEVLVGGLVPGHTYGTHVHTGACGTEPTAAGPHYQHVAGQAEPGNEVWLDFTANAFGWGKATVRQDWVFREGGAASVVLHERATSHGHGEHPPGDAGGRVACFTVPFIGEGGS</sequence>
<evidence type="ECO:0000256" key="2">
    <source>
        <dbReference type="ARBA" id="ARBA00024900"/>
    </source>
</evidence>
<dbReference type="InterPro" id="IPR001424">
    <property type="entry name" value="SOD_Cu_Zn_dom"/>
</dbReference>
<dbReference type="InterPro" id="IPR018152">
    <property type="entry name" value="SOD_Cu/Zn_BS"/>
</dbReference>
<dbReference type="EC" id="1.15.1.1" evidence="3"/>
<comment type="function">
    <text evidence="2">Destroys radicals which are normally produced within the cells and which are toxic to biological systems. May play a role in favoring mycobacterial survival in phagocytes.</text>
</comment>
<comment type="cofactor">
    <cofactor evidence="3">
        <name>Cu cation</name>
        <dbReference type="ChEBI" id="CHEBI:23378"/>
    </cofactor>
    <text evidence="3">Binds 1 copper ion per subunit.</text>
</comment>
<comment type="similarity">
    <text evidence="1 3">Belongs to the Cu-Zn superoxide dismutase family.</text>
</comment>
<comment type="catalytic activity">
    <reaction evidence="3">
        <text>2 superoxide + 2 H(+) = H2O2 + O2</text>
        <dbReference type="Rhea" id="RHEA:20696"/>
        <dbReference type="ChEBI" id="CHEBI:15378"/>
        <dbReference type="ChEBI" id="CHEBI:15379"/>
        <dbReference type="ChEBI" id="CHEBI:16240"/>
        <dbReference type="ChEBI" id="CHEBI:18421"/>
        <dbReference type="EC" id="1.15.1.1"/>
    </reaction>
</comment>
<feature type="chain" id="PRO_5047179439" description="Superoxide dismutase [Cu-Zn]" evidence="4">
    <location>
        <begin position="24"/>
        <end position="189"/>
    </location>
</feature>
<evidence type="ECO:0000313" key="6">
    <source>
        <dbReference type="EMBL" id="MDT0346299.1"/>
    </source>
</evidence>
<accession>A0ABU2N0K7</accession>
<dbReference type="Proteomes" id="UP001183246">
    <property type="component" value="Unassembled WGS sequence"/>
</dbReference>
<dbReference type="InterPro" id="IPR036423">
    <property type="entry name" value="SOD-like_Cu/Zn_dom_sf"/>
</dbReference>
<gene>
    <name evidence="6" type="ORF">RM590_27475</name>
</gene>
<reference evidence="7" key="1">
    <citation type="submission" date="2023-07" db="EMBL/GenBank/DDBJ databases">
        <title>30 novel species of actinomycetes from the DSMZ collection.</title>
        <authorList>
            <person name="Nouioui I."/>
        </authorList>
    </citation>
    <scope>NUCLEOTIDE SEQUENCE [LARGE SCALE GENOMIC DNA]</scope>
    <source>
        <strain evidence="7">DSM 44938</strain>
    </source>
</reference>
<evidence type="ECO:0000313" key="7">
    <source>
        <dbReference type="Proteomes" id="UP001183246"/>
    </source>
</evidence>
<proteinExistence type="inferred from homology"/>
<evidence type="ECO:0000259" key="5">
    <source>
        <dbReference type="Pfam" id="PF00080"/>
    </source>
</evidence>
<comment type="caution">
    <text evidence="6">The sequence shown here is derived from an EMBL/GenBank/DDBJ whole genome shotgun (WGS) entry which is preliminary data.</text>
</comment>
<keyword evidence="7" id="KW-1185">Reference proteome</keyword>
<evidence type="ECO:0000256" key="3">
    <source>
        <dbReference type="RuleBase" id="RU000393"/>
    </source>
</evidence>
<feature type="signal peptide" evidence="4">
    <location>
        <begin position="1"/>
        <end position="23"/>
    </location>
</feature>
<evidence type="ECO:0000256" key="4">
    <source>
        <dbReference type="SAM" id="SignalP"/>
    </source>
</evidence>
<evidence type="ECO:0000256" key="1">
    <source>
        <dbReference type="ARBA" id="ARBA00010457"/>
    </source>
</evidence>
<dbReference type="EMBL" id="JAVREL010000019">
    <property type="protein sequence ID" value="MDT0346299.1"/>
    <property type="molecule type" value="Genomic_DNA"/>
</dbReference>